<gene>
    <name evidence="1" type="ORF">O181_092998</name>
</gene>
<evidence type="ECO:0000313" key="1">
    <source>
        <dbReference type="EMBL" id="MBW0553283.1"/>
    </source>
</evidence>
<evidence type="ECO:0008006" key="3">
    <source>
        <dbReference type="Google" id="ProtNLM"/>
    </source>
</evidence>
<protein>
    <recommendedName>
        <fullName evidence="3">Integrase catalytic domain-containing protein</fullName>
    </recommendedName>
</protein>
<comment type="caution">
    <text evidence="1">The sequence shown here is derived from an EMBL/GenBank/DDBJ whole genome shotgun (WGS) entry which is preliminary data.</text>
</comment>
<name>A0A9Q3IZJ8_9BASI</name>
<dbReference type="InterPro" id="IPR036397">
    <property type="entry name" value="RNaseH_sf"/>
</dbReference>
<dbReference type="InterPro" id="IPR012337">
    <property type="entry name" value="RNaseH-like_sf"/>
</dbReference>
<organism evidence="1 2">
    <name type="scientific">Austropuccinia psidii MF-1</name>
    <dbReference type="NCBI Taxonomy" id="1389203"/>
    <lineage>
        <taxon>Eukaryota</taxon>
        <taxon>Fungi</taxon>
        <taxon>Dikarya</taxon>
        <taxon>Basidiomycota</taxon>
        <taxon>Pucciniomycotina</taxon>
        <taxon>Pucciniomycetes</taxon>
        <taxon>Pucciniales</taxon>
        <taxon>Sphaerophragmiaceae</taxon>
        <taxon>Austropuccinia</taxon>
    </lineage>
</organism>
<proteinExistence type="predicted"/>
<dbReference type="Proteomes" id="UP000765509">
    <property type="component" value="Unassembled WGS sequence"/>
</dbReference>
<dbReference type="GO" id="GO:0003676">
    <property type="term" value="F:nucleic acid binding"/>
    <property type="evidence" value="ECO:0007669"/>
    <property type="project" value="InterPro"/>
</dbReference>
<evidence type="ECO:0000313" key="2">
    <source>
        <dbReference type="Proteomes" id="UP000765509"/>
    </source>
</evidence>
<accession>A0A9Q3IZJ8</accession>
<dbReference type="AlphaFoldDB" id="A0A9Q3IZJ8"/>
<dbReference type="SUPFAM" id="SSF53098">
    <property type="entry name" value="Ribonuclease H-like"/>
    <property type="match status" value="1"/>
</dbReference>
<keyword evidence="2" id="KW-1185">Reference proteome</keyword>
<reference evidence="1" key="1">
    <citation type="submission" date="2021-03" db="EMBL/GenBank/DDBJ databases">
        <title>Draft genome sequence of rust myrtle Austropuccinia psidii MF-1, a brazilian biotype.</title>
        <authorList>
            <person name="Quecine M.C."/>
            <person name="Pachon D.M.R."/>
            <person name="Bonatelli M.L."/>
            <person name="Correr F.H."/>
            <person name="Franceschini L.M."/>
            <person name="Leite T.F."/>
            <person name="Margarido G.R.A."/>
            <person name="Almeida C.A."/>
            <person name="Ferrarezi J.A."/>
            <person name="Labate C.A."/>
        </authorList>
    </citation>
    <scope>NUCLEOTIDE SEQUENCE</scope>
    <source>
        <strain evidence="1">MF-1</strain>
    </source>
</reference>
<dbReference type="Gene3D" id="3.30.420.10">
    <property type="entry name" value="Ribonuclease H-like superfamily/Ribonuclease H"/>
    <property type="match status" value="1"/>
</dbReference>
<dbReference type="EMBL" id="AVOT02059637">
    <property type="protein sequence ID" value="MBW0553283.1"/>
    <property type="molecule type" value="Genomic_DNA"/>
</dbReference>
<sequence>MIHIQEAKFPWAVVHMDLITALTPSGDRSYNACLVIVDRYRKTPILLPCHKDETAMDIALLLWNSVLSHTELFKNIISGRDSTFKSALWTNIHRCFRTNS</sequence>